<accession>A0A7W5GD93</accession>
<keyword evidence="8" id="KW-0969">Cilium</keyword>
<comment type="caution">
    <text evidence="8">The sequence shown here is derived from an EMBL/GenBank/DDBJ whole genome shotgun (WGS) entry which is preliminary data.</text>
</comment>
<sequence>MFVTKNSIRNESLLHILELRHKMITGNLANADTPGYKVKSVAFEEELEKMITAGNGDNLKIKRTNERHLPQISGSGVIPYKIVEHGHTTMNNNRNNVDVDKEMANLAENQLEYNYMIDRVSGHYSKYKKLFADLK</sequence>
<dbReference type="NCBIfam" id="TIGR01396">
    <property type="entry name" value="FlgB"/>
    <property type="match status" value="1"/>
</dbReference>
<dbReference type="GO" id="GO:0071978">
    <property type="term" value="P:bacterial-type flagellum-dependent swarming motility"/>
    <property type="evidence" value="ECO:0007669"/>
    <property type="project" value="TreeGrafter"/>
</dbReference>
<dbReference type="Pfam" id="PF00460">
    <property type="entry name" value="Flg_bb_rod"/>
    <property type="match status" value="1"/>
</dbReference>
<evidence type="ECO:0000256" key="5">
    <source>
        <dbReference type="ARBA" id="ARBA00024934"/>
    </source>
</evidence>
<dbReference type="PANTHER" id="PTHR30435">
    <property type="entry name" value="FLAGELLAR PROTEIN"/>
    <property type="match status" value="1"/>
</dbReference>
<evidence type="ECO:0000256" key="2">
    <source>
        <dbReference type="ARBA" id="ARBA00009677"/>
    </source>
</evidence>
<reference evidence="8 9" key="1">
    <citation type="submission" date="2020-08" db="EMBL/GenBank/DDBJ databases">
        <title>Genomic Encyclopedia of Type Strains, Phase III (KMG-III): the genomes of soil and plant-associated and newly described type strains.</title>
        <authorList>
            <person name="Whitman W."/>
        </authorList>
    </citation>
    <scope>NUCLEOTIDE SEQUENCE [LARGE SCALE GENOMIC DNA]</scope>
    <source>
        <strain evidence="8 9">CECT 8234</strain>
    </source>
</reference>
<evidence type="ECO:0000256" key="6">
    <source>
        <dbReference type="PIRNR" id="PIRNR002889"/>
    </source>
</evidence>
<comment type="similarity">
    <text evidence="2 6">Belongs to the flagella basal body rod proteins family.</text>
</comment>
<comment type="function">
    <text evidence="5 6">Structural component of flagellum, the bacterial motility apparatus. Part of the rod structure of flagellar basal body.</text>
</comment>
<evidence type="ECO:0000256" key="1">
    <source>
        <dbReference type="ARBA" id="ARBA00004117"/>
    </source>
</evidence>
<dbReference type="Proteomes" id="UP000518605">
    <property type="component" value="Unassembled WGS sequence"/>
</dbReference>
<feature type="domain" description="Flagellar basal body rod protein N-terminal" evidence="7">
    <location>
        <begin position="22"/>
        <end position="37"/>
    </location>
</feature>
<gene>
    <name evidence="8" type="ORF">FHS16_005321</name>
</gene>
<dbReference type="PANTHER" id="PTHR30435:SF12">
    <property type="entry name" value="FLAGELLAR BASAL BODY ROD PROTEIN FLGB"/>
    <property type="match status" value="1"/>
</dbReference>
<evidence type="ECO:0000313" key="8">
    <source>
        <dbReference type="EMBL" id="MBB3155213.1"/>
    </source>
</evidence>
<dbReference type="GO" id="GO:0030694">
    <property type="term" value="C:bacterial-type flagellum basal body, rod"/>
    <property type="evidence" value="ECO:0007669"/>
    <property type="project" value="InterPro"/>
</dbReference>
<protein>
    <recommendedName>
        <fullName evidence="3 6">Flagellar basal body rod protein FlgB</fullName>
    </recommendedName>
</protein>
<dbReference type="RefSeq" id="WP_183569694.1">
    <property type="nucleotide sequence ID" value="NZ_CBCSLB010000022.1"/>
</dbReference>
<keyword evidence="9" id="KW-1185">Reference proteome</keyword>
<dbReference type="AlphaFoldDB" id="A0A7W5GD93"/>
<dbReference type="EMBL" id="JACHXW010000022">
    <property type="protein sequence ID" value="MBB3155213.1"/>
    <property type="molecule type" value="Genomic_DNA"/>
</dbReference>
<dbReference type="InterPro" id="IPR006300">
    <property type="entry name" value="FlgB"/>
</dbReference>
<evidence type="ECO:0000256" key="4">
    <source>
        <dbReference type="ARBA" id="ARBA00023143"/>
    </source>
</evidence>
<name>A0A7W5GD93_9BACL</name>
<proteinExistence type="inferred from homology"/>
<evidence type="ECO:0000256" key="3">
    <source>
        <dbReference type="ARBA" id="ARBA00014376"/>
    </source>
</evidence>
<keyword evidence="8" id="KW-0282">Flagellum</keyword>
<organism evidence="8 9">
    <name type="scientific">Paenibacillus endophyticus</name>
    <dbReference type="NCBI Taxonomy" id="1294268"/>
    <lineage>
        <taxon>Bacteria</taxon>
        <taxon>Bacillati</taxon>
        <taxon>Bacillota</taxon>
        <taxon>Bacilli</taxon>
        <taxon>Bacillales</taxon>
        <taxon>Paenibacillaceae</taxon>
        <taxon>Paenibacillus</taxon>
    </lineage>
</organism>
<comment type="subunit">
    <text evidence="6">The basal body constitutes a major portion of the flagellar organelle and consists of a number of rings mounted on a central rod.</text>
</comment>
<keyword evidence="8" id="KW-0966">Cell projection</keyword>
<dbReference type="InterPro" id="IPR001444">
    <property type="entry name" value="Flag_bb_rod_N"/>
</dbReference>
<evidence type="ECO:0000313" key="9">
    <source>
        <dbReference type="Proteomes" id="UP000518605"/>
    </source>
</evidence>
<dbReference type="PIRSF" id="PIRSF002889">
    <property type="entry name" value="Rod_FlgB"/>
    <property type="match status" value="1"/>
</dbReference>
<keyword evidence="4 6" id="KW-0975">Bacterial flagellum</keyword>
<comment type="subcellular location">
    <subcellularLocation>
        <location evidence="1 6">Bacterial flagellum basal body</location>
    </subcellularLocation>
</comment>
<evidence type="ECO:0000259" key="7">
    <source>
        <dbReference type="Pfam" id="PF00460"/>
    </source>
</evidence>